<proteinExistence type="predicted"/>
<organism evidence="2 3">
    <name type="scientific">Porites lobata</name>
    <dbReference type="NCBI Taxonomy" id="104759"/>
    <lineage>
        <taxon>Eukaryota</taxon>
        <taxon>Metazoa</taxon>
        <taxon>Cnidaria</taxon>
        <taxon>Anthozoa</taxon>
        <taxon>Hexacorallia</taxon>
        <taxon>Scleractinia</taxon>
        <taxon>Fungiina</taxon>
        <taxon>Poritidae</taxon>
        <taxon>Porites</taxon>
    </lineage>
</organism>
<evidence type="ECO:0000313" key="3">
    <source>
        <dbReference type="Proteomes" id="UP001159405"/>
    </source>
</evidence>
<name>A0ABN8Q847_9CNID</name>
<keyword evidence="3" id="KW-1185">Reference proteome</keyword>
<reference evidence="2 3" key="1">
    <citation type="submission" date="2022-05" db="EMBL/GenBank/DDBJ databases">
        <authorList>
            <consortium name="Genoscope - CEA"/>
            <person name="William W."/>
        </authorList>
    </citation>
    <scope>NUCLEOTIDE SEQUENCE [LARGE SCALE GENOMIC DNA]</scope>
</reference>
<dbReference type="InterPro" id="IPR016197">
    <property type="entry name" value="Chromo-like_dom_sf"/>
</dbReference>
<dbReference type="EMBL" id="CALNXK010000113">
    <property type="protein sequence ID" value="CAH3159203.1"/>
    <property type="molecule type" value="Genomic_DNA"/>
</dbReference>
<comment type="caution">
    <text evidence="2">The sequence shown here is derived from an EMBL/GenBank/DDBJ whole genome shotgun (WGS) entry which is preliminary data.</text>
</comment>
<dbReference type="Gene3D" id="2.40.50.40">
    <property type="match status" value="1"/>
</dbReference>
<dbReference type="Proteomes" id="UP001159405">
    <property type="component" value="Unassembled WGS sequence"/>
</dbReference>
<sequence length="59" mass="7082">MQKMSSADLLWGYQSLKKKKKKSVSKEYFPMERLISRRTSHLSTRYLVKWKGYSAFFNS</sequence>
<dbReference type="InterPro" id="IPR000953">
    <property type="entry name" value="Chromo/chromo_shadow_dom"/>
</dbReference>
<gene>
    <name evidence="2" type="ORF">PLOB_00003539</name>
</gene>
<evidence type="ECO:0000259" key="1">
    <source>
        <dbReference type="PROSITE" id="PS50013"/>
    </source>
</evidence>
<feature type="domain" description="Chromo" evidence="1">
    <location>
        <begin position="29"/>
        <end position="59"/>
    </location>
</feature>
<dbReference type="SUPFAM" id="SSF54160">
    <property type="entry name" value="Chromo domain-like"/>
    <property type="match status" value="1"/>
</dbReference>
<dbReference type="PROSITE" id="PS50013">
    <property type="entry name" value="CHROMO_2"/>
    <property type="match status" value="1"/>
</dbReference>
<protein>
    <recommendedName>
        <fullName evidence="1">Chromo domain-containing protein</fullName>
    </recommendedName>
</protein>
<accession>A0ABN8Q847</accession>
<evidence type="ECO:0000313" key="2">
    <source>
        <dbReference type="EMBL" id="CAH3159203.1"/>
    </source>
</evidence>